<name>A0A0F9E656_9ZZZZ</name>
<organism evidence="1">
    <name type="scientific">marine sediment metagenome</name>
    <dbReference type="NCBI Taxonomy" id="412755"/>
    <lineage>
        <taxon>unclassified sequences</taxon>
        <taxon>metagenomes</taxon>
        <taxon>ecological metagenomes</taxon>
    </lineage>
</organism>
<dbReference type="EMBL" id="LAZR01026191">
    <property type="protein sequence ID" value="KKL69498.1"/>
    <property type="molecule type" value="Genomic_DNA"/>
</dbReference>
<accession>A0A0F9E656</accession>
<sequence>MFNHKAGDIVFIAIMPTCIGQYSKSKKNDCWITSKENPYCAKCKKDKLRRK</sequence>
<proteinExistence type="predicted"/>
<gene>
    <name evidence="1" type="ORF">LCGC14_2114290</name>
</gene>
<reference evidence="1" key="1">
    <citation type="journal article" date="2015" name="Nature">
        <title>Complex archaea that bridge the gap between prokaryotes and eukaryotes.</title>
        <authorList>
            <person name="Spang A."/>
            <person name="Saw J.H."/>
            <person name="Jorgensen S.L."/>
            <person name="Zaremba-Niedzwiedzka K."/>
            <person name="Martijn J."/>
            <person name="Lind A.E."/>
            <person name="van Eijk R."/>
            <person name="Schleper C."/>
            <person name="Guy L."/>
            <person name="Ettema T.J."/>
        </authorList>
    </citation>
    <scope>NUCLEOTIDE SEQUENCE</scope>
</reference>
<comment type="caution">
    <text evidence="1">The sequence shown here is derived from an EMBL/GenBank/DDBJ whole genome shotgun (WGS) entry which is preliminary data.</text>
</comment>
<protein>
    <submittedName>
        <fullName evidence="1">Uncharacterized protein</fullName>
    </submittedName>
</protein>
<evidence type="ECO:0000313" key="1">
    <source>
        <dbReference type="EMBL" id="KKL69498.1"/>
    </source>
</evidence>
<dbReference type="AlphaFoldDB" id="A0A0F9E656"/>